<dbReference type="CDD" id="cd03257">
    <property type="entry name" value="ABC_NikE_OppD_transporters"/>
    <property type="match status" value="1"/>
</dbReference>
<dbReference type="InterPro" id="IPR003593">
    <property type="entry name" value="AAA+_ATPase"/>
</dbReference>
<comment type="similarity">
    <text evidence="1">Belongs to the ABC transporter superfamily.</text>
</comment>
<dbReference type="GO" id="GO:0055085">
    <property type="term" value="P:transmembrane transport"/>
    <property type="evidence" value="ECO:0007669"/>
    <property type="project" value="UniProtKB-ARBA"/>
</dbReference>
<dbReference type="RefSeq" id="WP_115941609.1">
    <property type="nucleotide sequence ID" value="NZ_JAAFAN010000078.1"/>
</dbReference>
<dbReference type="Gene3D" id="3.40.50.300">
    <property type="entry name" value="P-loop containing nucleotide triphosphate hydrolases"/>
    <property type="match status" value="1"/>
</dbReference>
<dbReference type="GO" id="GO:0016887">
    <property type="term" value="F:ATP hydrolysis activity"/>
    <property type="evidence" value="ECO:0007669"/>
    <property type="project" value="InterPro"/>
</dbReference>
<dbReference type="EMBL" id="WMKA01000012">
    <property type="protein sequence ID" value="MTG88817.1"/>
    <property type="molecule type" value="Genomic_DNA"/>
</dbReference>
<dbReference type="Pfam" id="PF00005">
    <property type="entry name" value="ABC_tran"/>
    <property type="match status" value="1"/>
</dbReference>
<evidence type="ECO:0000313" key="9">
    <source>
        <dbReference type="Proteomes" id="UP000440668"/>
    </source>
</evidence>
<reference evidence="8 10" key="3">
    <citation type="journal article" date="2021" name="Arch. Microbiol.">
        <title>Cellulosimicrobium fucosivorans sp. nov., isolated from San Elijo Lagoon, contains a fucose metabolic pathway linked to carotenoid production.</title>
        <authorList>
            <person name="Aviles F.A."/>
            <person name="Kyndt J.A."/>
        </authorList>
    </citation>
    <scope>NUCLEOTIDE SEQUENCE [LARGE SCALE GENOMIC DNA]</scope>
    <source>
        <strain evidence="8 10">SE3</strain>
    </source>
</reference>
<dbReference type="InterPro" id="IPR003439">
    <property type="entry name" value="ABC_transporter-like_ATP-bd"/>
</dbReference>
<dbReference type="PROSITE" id="PS00211">
    <property type="entry name" value="ABC_TRANSPORTER_1"/>
    <property type="match status" value="1"/>
</dbReference>
<dbReference type="PANTHER" id="PTHR43776">
    <property type="entry name" value="TRANSPORT ATP-BINDING PROTEIN"/>
    <property type="match status" value="1"/>
</dbReference>
<evidence type="ECO:0000313" key="10">
    <source>
        <dbReference type="Proteomes" id="UP000471672"/>
    </source>
</evidence>
<dbReference type="PANTHER" id="PTHR43776:SF7">
    <property type="entry name" value="D,D-DIPEPTIDE TRANSPORT ATP-BINDING PROTEIN DDPF-RELATED"/>
    <property type="match status" value="1"/>
</dbReference>
<keyword evidence="2" id="KW-0813">Transport</keyword>
<dbReference type="EMBL" id="JAAFAN010000078">
    <property type="protein sequence ID" value="NDO91139.1"/>
    <property type="molecule type" value="Genomic_DNA"/>
</dbReference>
<dbReference type="InterPro" id="IPR017871">
    <property type="entry name" value="ABC_transporter-like_CS"/>
</dbReference>
<dbReference type="InterPro" id="IPR050319">
    <property type="entry name" value="ABC_transp_ATP-bind"/>
</dbReference>
<keyword evidence="4 7" id="KW-0067">ATP-binding</keyword>
<sequence>MSATDTTPRTGDGAAGDRETPVVELRNVHVVFTSRTGSLFRANRVHAVNDVSVQVRRGSTLGIVGESGSGKSTMAKVLVGLQAPTEGEIRFRGTAVSKYTADVRRRVGRVVSVVFQDPATALNARMRIRDALRDPLDVHRVGDAASREARVRELVHLVGLPESALDALPGQLSGGQRQRVAIARALALEPDVIVADEPTSALDVSVRAQILNLLADLKAELDLGMVFISHDIQTVRHVSDEIVVMQGGRIVESGPAARVLDDPQDDYTRTLLAAAPALL</sequence>
<dbReference type="InterPro" id="IPR027417">
    <property type="entry name" value="P-loop_NTPase"/>
</dbReference>
<evidence type="ECO:0000313" key="8">
    <source>
        <dbReference type="EMBL" id="NDO91139.1"/>
    </source>
</evidence>
<protein>
    <submittedName>
        <fullName evidence="8">ABC transporter ATP-binding protein</fullName>
    </submittedName>
    <submittedName>
        <fullName evidence="7">ATP-binding cassette domain-containing protein</fullName>
    </submittedName>
</protein>
<evidence type="ECO:0000259" key="6">
    <source>
        <dbReference type="PROSITE" id="PS50893"/>
    </source>
</evidence>
<dbReference type="Proteomes" id="UP000440668">
    <property type="component" value="Unassembled WGS sequence"/>
</dbReference>
<evidence type="ECO:0000256" key="2">
    <source>
        <dbReference type="ARBA" id="ARBA00022448"/>
    </source>
</evidence>
<evidence type="ECO:0000256" key="3">
    <source>
        <dbReference type="ARBA" id="ARBA00022741"/>
    </source>
</evidence>
<gene>
    <name evidence="7" type="ORF">GJV82_07645</name>
    <name evidence="8" type="ORF">GYH36_17015</name>
</gene>
<comment type="caution">
    <text evidence="7">The sequence shown here is derived from an EMBL/GenBank/DDBJ whole genome shotgun (WGS) entry which is preliminary data.</text>
</comment>
<accession>A0A6N7ZH94</accession>
<keyword evidence="3" id="KW-0547">Nucleotide-binding</keyword>
<reference evidence="8" key="2">
    <citation type="submission" date="2020-01" db="EMBL/GenBank/DDBJ databases">
        <authorList>
            <person name="Aviles F."/>
            <person name="Meyer T.E."/>
            <person name="Kyndt J.A."/>
        </authorList>
    </citation>
    <scope>NUCLEOTIDE SEQUENCE</scope>
    <source>
        <strain evidence="8">SE3</strain>
    </source>
</reference>
<proteinExistence type="inferred from homology"/>
<dbReference type="PROSITE" id="PS50893">
    <property type="entry name" value="ABC_TRANSPORTER_2"/>
    <property type="match status" value="1"/>
</dbReference>
<keyword evidence="10" id="KW-1185">Reference proteome</keyword>
<feature type="region of interest" description="Disordered" evidence="5">
    <location>
        <begin position="1"/>
        <end position="20"/>
    </location>
</feature>
<dbReference type="GO" id="GO:0005524">
    <property type="term" value="F:ATP binding"/>
    <property type="evidence" value="ECO:0007669"/>
    <property type="project" value="UniProtKB-KW"/>
</dbReference>
<name>A0A6N7ZH94_9MICO</name>
<evidence type="ECO:0000313" key="7">
    <source>
        <dbReference type="EMBL" id="MTG88817.1"/>
    </source>
</evidence>
<organism evidence="7 9">
    <name type="scientific">Cellulosimicrobium composti</name>
    <dbReference type="NCBI Taxonomy" id="2672572"/>
    <lineage>
        <taxon>Bacteria</taxon>
        <taxon>Bacillati</taxon>
        <taxon>Actinomycetota</taxon>
        <taxon>Actinomycetes</taxon>
        <taxon>Micrococcales</taxon>
        <taxon>Promicromonosporaceae</taxon>
        <taxon>Cellulosimicrobium</taxon>
    </lineage>
</organism>
<dbReference type="SUPFAM" id="SSF52540">
    <property type="entry name" value="P-loop containing nucleoside triphosphate hydrolases"/>
    <property type="match status" value="1"/>
</dbReference>
<dbReference type="SMART" id="SM00382">
    <property type="entry name" value="AAA"/>
    <property type="match status" value="1"/>
</dbReference>
<evidence type="ECO:0000256" key="1">
    <source>
        <dbReference type="ARBA" id="ARBA00005417"/>
    </source>
</evidence>
<evidence type="ECO:0000256" key="4">
    <source>
        <dbReference type="ARBA" id="ARBA00022840"/>
    </source>
</evidence>
<dbReference type="AlphaFoldDB" id="A0A6N7ZH94"/>
<reference evidence="7 9" key="1">
    <citation type="submission" date="2019-11" db="EMBL/GenBank/DDBJ databases">
        <title>Cellulosimicrobium composti sp. nov. isolated from a compost.</title>
        <authorList>
            <person name="Yang Y."/>
        </authorList>
    </citation>
    <scope>NUCLEOTIDE SEQUENCE [LARGE SCALE GENOMIC DNA]</scope>
    <source>
        <strain evidence="7 9">BIT-GX5</strain>
    </source>
</reference>
<evidence type="ECO:0000256" key="5">
    <source>
        <dbReference type="SAM" id="MobiDB-lite"/>
    </source>
</evidence>
<dbReference type="Proteomes" id="UP000471672">
    <property type="component" value="Unassembled WGS sequence"/>
</dbReference>
<feature type="domain" description="ABC transporter" evidence="6">
    <location>
        <begin position="25"/>
        <end position="272"/>
    </location>
</feature>